<feature type="domain" description="Reverse transcriptase" evidence="1">
    <location>
        <begin position="1"/>
        <end position="77"/>
    </location>
</feature>
<dbReference type="Gene3D" id="3.30.70.270">
    <property type="match status" value="1"/>
</dbReference>
<reference evidence="2" key="2">
    <citation type="journal article" date="2024" name="Plant">
        <title>Genomic evolution and insights into agronomic trait innovations of Sesamum species.</title>
        <authorList>
            <person name="Miao H."/>
            <person name="Wang L."/>
            <person name="Qu L."/>
            <person name="Liu H."/>
            <person name="Sun Y."/>
            <person name="Le M."/>
            <person name="Wang Q."/>
            <person name="Wei S."/>
            <person name="Zheng Y."/>
            <person name="Lin W."/>
            <person name="Duan Y."/>
            <person name="Cao H."/>
            <person name="Xiong S."/>
            <person name="Wang X."/>
            <person name="Wei L."/>
            <person name="Li C."/>
            <person name="Ma Q."/>
            <person name="Ju M."/>
            <person name="Zhao R."/>
            <person name="Li G."/>
            <person name="Mu C."/>
            <person name="Tian Q."/>
            <person name="Mei H."/>
            <person name="Zhang T."/>
            <person name="Gao T."/>
            <person name="Zhang H."/>
        </authorList>
    </citation>
    <scope>NUCLEOTIDE SEQUENCE</scope>
    <source>
        <strain evidence="2">KEN1</strain>
    </source>
</reference>
<dbReference type="InterPro" id="IPR043502">
    <property type="entry name" value="DNA/RNA_pol_sf"/>
</dbReference>
<evidence type="ECO:0000259" key="1">
    <source>
        <dbReference type="PROSITE" id="PS50878"/>
    </source>
</evidence>
<name>A0AAW2WU48_9LAMI</name>
<dbReference type="SUPFAM" id="SSF56672">
    <property type="entry name" value="DNA/RNA polymerases"/>
    <property type="match status" value="1"/>
</dbReference>
<dbReference type="InterPro" id="IPR043128">
    <property type="entry name" value="Rev_trsase/Diguanyl_cyclase"/>
</dbReference>
<dbReference type="PROSITE" id="PS50878">
    <property type="entry name" value="RT_POL"/>
    <property type="match status" value="1"/>
</dbReference>
<accession>A0AAW2WU48</accession>
<organism evidence="2">
    <name type="scientific">Sesamum latifolium</name>
    <dbReference type="NCBI Taxonomy" id="2727402"/>
    <lineage>
        <taxon>Eukaryota</taxon>
        <taxon>Viridiplantae</taxon>
        <taxon>Streptophyta</taxon>
        <taxon>Embryophyta</taxon>
        <taxon>Tracheophyta</taxon>
        <taxon>Spermatophyta</taxon>
        <taxon>Magnoliopsida</taxon>
        <taxon>eudicotyledons</taxon>
        <taxon>Gunneridae</taxon>
        <taxon>Pentapetalae</taxon>
        <taxon>asterids</taxon>
        <taxon>lamiids</taxon>
        <taxon>Lamiales</taxon>
        <taxon>Pedaliaceae</taxon>
        <taxon>Sesamum</taxon>
    </lineage>
</organism>
<dbReference type="EMBL" id="JACGWN010000007">
    <property type="protein sequence ID" value="KAL0445078.1"/>
    <property type="molecule type" value="Genomic_DNA"/>
</dbReference>
<dbReference type="Pfam" id="PF00078">
    <property type="entry name" value="RVT_1"/>
    <property type="match status" value="1"/>
</dbReference>
<dbReference type="InterPro" id="IPR000477">
    <property type="entry name" value="RT_dom"/>
</dbReference>
<evidence type="ECO:0000313" key="2">
    <source>
        <dbReference type="EMBL" id="KAL0445078.1"/>
    </source>
</evidence>
<comment type="caution">
    <text evidence="2">The sequence shown here is derived from an EMBL/GenBank/DDBJ whole genome shotgun (WGS) entry which is preliminary data.</text>
</comment>
<protein>
    <recommendedName>
        <fullName evidence="1">Reverse transcriptase domain-containing protein</fullName>
    </recommendedName>
</protein>
<reference evidence="2" key="1">
    <citation type="submission" date="2020-06" db="EMBL/GenBank/DDBJ databases">
        <authorList>
            <person name="Li T."/>
            <person name="Hu X."/>
            <person name="Zhang T."/>
            <person name="Song X."/>
            <person name="Zhang H."/>
            <person name="Dai N."/>
            <person name="Sheng W."/>
            <person name="Hou X."/>
            <person name="Wei L."/>
        </authorList>
    </citation>
    <scope>NUCLEOTIDE SEQUENCE</scope>
    <source>
        <strain evidence="2">KEN1</strain>
        <tissue evidence="2">Leaf</tissue>
    </source>
</reference>
<proteinExistence type="predicted"/>
<gene>
    <name evidence="2" type="ORF">Slati_2230500</name>
</gene>
<sequence length="132" mass="14880">MIEAYVDDMLVKSKKAKDHIADLEETFIVLRKYKLKLNPGKCAFGVLCGRFLMQGAQWNRRAIYPNRENDSWMVVTARRLPPTSYGAQALADFVLEMTGPPMENTLEKEVWLLYADGSATTQRSGEAVTPPP</sequence>
<dbReference type="AlphaFoldDB" id="A0AAW2WU48"/>